<dbReference type="PROSITE" id="PS00086">
    <property type="entry name" value="CYTOCHROME_P450"/>
    <property type="match status" value="1"/>
</dbReference>
<accession>A0A445AH83</accession>
<evidence type="ECO:0000256" key="8">
    <source>
        <dbReference type="ARBA" id="ARBA00023002"/>
    </source>
</evidence>
<dbReference type="InterPro" id="IPR002401">
    <property type="entry name" value="Cyt_P450_E_grp-I"/>
</dbReference>
<evidence type="ECO:0000256" key="12">
    <source>
        <dbReference type="PIRSR" id="PIRSR602401-1"/>
    </source>
</evidence>
<comment type="subcellular location">
    <subcellularLocation>
        <location evidence="2">Membrane</location>
    </subcellularLocation>
</comment>
<sequence length="537" mass="60766">MSSNPSIIENLPFQSTTFTILALLLFLYTLSVITRNRKGPSKSPLEAGGAWPLIGHLHLFGGSQPPHVTLGEMAKKYGPIFAIRLGVHKTLVVSSKEMAKECFTINDKAFASRPTGIAFEVLGYNFSMIGFCRYSAYWRYVRKLATLGILSTNQTEILKHIMESEVKIAMKASYDLWLLKKTCSEKVTEMKKWIGDITLNIMFRIVVGKRFGVVVGSDCGGNEENVRLWKAVRELFELSGSFSISDAMPYLRWLDLDGKEKAMKRTRDELDYFVRIWLDEHKWKRLYGVGKQKDHHHDDFMDTLLSTVDEEFDGRDPDTIIKTTCLAMIIGGTDTTTGTVTWALSLLLNNRNVLNKVRDELDSQIGRKKMAVEESDLNSLVYLQAVIKETMRLYPAVPLGAPHESMEDCNIGGYHIPAGTRLLTNISKIHRDPTIYDDPLEFRPERFLKEHKDIDFKGHNFEFIPFGAGRRMCPGIPFGLQMMQLMLANLLHGFDIVTVDGKPVDMVEEVGLTSVKASPLHVILTPRLFAPLYYGKN</sequence>
<evidence type="ECO:0000256" key="2">
    <source>
        <dbReference type="ARBA" id="ARBA00004370"/>
    </source>
</evidence>
<dbReference type="SMR" id="A0A445AH83"/>
<dbReference type="Pfam" id="PF00067">
    <property type="entry name" value="p450"/>
    <property type="match status" value="1"/>
</dbReference>
<keyword evidence="5 14" id="KW-0812">Transmembrane</keyword>
<keyword evidence="10 13" id="KW-0503">Monooxygenase</keyword>
<evidence type="ECO:0000256" key="10">
    <source>
        <dbReference type="ARBA" id="ARBA00023033"/>
    </source>
</evidence>
<organism evidence="15 16">
    <name type="scientific">Arachis hypogaea</name>
    <name type="common">Peanut</name>
    <dbReference type="NCBI Taxonomy" id="3818"/>
    <lineage>
        <taxon>Eukaryota</taxon>
        <taxon>Viridiplantae</taxon>
        <taxon>Streptophyta</taxon>
        <taxon>Embryophyta</taxon>
        <taxon>Tracheophyta</taxon>
        <taxon>Spermatophyta</taxon>
        <taxon>Magnoliopsida</taxon>
        <taxon>eudicotyledons</taxon>
        <taxon>Gunneridae</taxon>
        <taxon>Pentapetalae</taxon>
        <taxon>rosids</taxon>
        <taxon>fabids</taxon>
        <taxon>Fabales</taxon>
        <taxon>Fabaceae</taxon>
        <taxon>Papilionoideae</taxon>
        <taxon>50 kb inversion clade</taxon>
        <taxon>dalbergioids sensu lato</taxon>
        <taxon>Dalbergieae</taxon>
        <taxon>Pterocarpus clade</taxon>
        <taxon>Arachis</taxon>
    </lineage>
</organism>
<evidence type="ECO:0000256" key="9">
    <source>
        <dbReference type="ARBA" id="ARBA00023004"/>
    </source>
</evidence>
<keyword evidence="8 13" id="KW-0560">Oxidoreductase</keyword>
<keyword evidence="9 12" id="KW-0408">Iron</keyword>
<evidence type="ECO:0000256" key="13">
    <source>
        <dbReference type="RuleBase" id="RU000461"/>
    </source>
</evidence>
<evidence type="ECO:0000256" key="6">
    <source>
        <dbReference type="ARBA" id="ARBA00022723"/>
    </source>
</evidence>
<dbReference type="AlphaFoldDB" id="A0A445AH83"/>
<gene>
    <name evidence="15" type="ORF">Ahy_B02g059740</name>
</gene>
<dbReference type="PANTHER" id="PTHR47947:SF26">
    <property type="entry name" value="CYTOCHROME P450"/>
    <property type="match status" value="1"/>
</dbReference>
<evidence type="ECO:0000256" key="3">
    <source>
        <dbReference type="ARBA" id="ARBA00010617"/>
    </source>
</evidence>
<evidence type="ECO:0000256" key="11">
    <source>
        <dbReference type="ARBA" id="ARBA00023136"/>
    </source>
</evidence>
<dbReference type="PANTHER" id="PTHR47947">
    <property type="entry name" value="CYTOCHROME P450 82C3-RELATED"/>
    <property type="match status" value="1"/>
</dbReference>
<comment type="similarity">
    <text evidence="3 13">Belongs to the cytochrome P450 family.</text>
</comment>
<dbReference type="InterPro" id="IPR050651">
    <property type="entry name" value="Plant_Cytochrome_P450_Monoox"/>
</dbReference>
<dbReference type="GO" id="GO:0020037">
    <property type="term" value="F:heme binding"/>
    <property type="evidence" value="ECO:0007669"/>
    <property type="project" value="InterPro"/>
</dbReference>
<dbReference type="STRING" id="3818.A0A445AH83"/>
<evidence type="ECO:0000256" key="4">
    <source>
        <dbReference type="ARBA" id="ARBA00022617"/>
    </source>
</evidence>
<proteinExistence type="inferred from homology"/>
<dbReference type="EMBL" id="SDMP01000012">
    <property type="protein sequence ID" value="RYR25748.1"/>
    <property type="molecule type" value="Genomic_DNA"/>
</dbReference>
<protein>
    <recommendedName>
        <fullName evidence="17">Cytochrome P450</fullName>
    </recommendedName>
</protein>
<keyword evidence="11 14" id="KW-0472">Membrane</keyword>
<dbReference type="InterPro" id="IPR001128">
    <property type="entry name" value="Cyt_P450"/>
</dbReference>
<evidence type="ECO:0000313" key="16">
    <source>
        <dbReference type="Proteomes" id="UP000289738"/>
    </source>
</evidence>
<evidence type="ECO:0000256" key="14">
    <source>
        <dbReference type="SAM" id="Phobius"/>
    </source>
</evidence>
<dbReference type="GO" id="GO:0016020">
    <property type="term" value="C:membrane"/>
    <property type="evidence" value="ECO:0007669"/>
    <property type="project" value="UniProtKB-SubCell"/>
</dbReference>
<dbReference type="OrthoDB" id="2789670at2759"/>
<keyword evidence="6 12" id="KW-0479">Metal-binding</keyword>
<name>A0A445AH83_ARAHY</name>
<dbReference type="PRINTS" id="PR00463">
    <property type="entry name" value="EP450I"/>
</dbReference>
<dbReference type="SUPFAM" id="SSF48264">
    <property type="entry name" value="Cytochrome P450"/>
    <property type="match status" value="1"/>
</dbReference>
<reference evidence="15 16" key="1">
    <citation type="submission" date="2019-01" db="EMBL/GenBank/DDBJ databases">
        <title>Sequencing of cultivated peanut Arachis hypogaea provides insights into genome evolution and oil improvement.</title>
        <authorList>
            <person name="Chen X."/>
        </authorList>
    </citation>
    <scope>NUCLEOTIDE SEQUENCE [LARGE SCALE GENOMIC DNA]</scope>
    <source>
        <strain evidence="16">cv. Fuhuasheng</strain>
        <tissue evidence="15">Leaves</tissue>
    </source>
</reference>
<dbReference type="InterPro" id="IPR036396">
    <property type="entry name" value="Cyt_P450_sf"/>
</dbReference>
<dbReference type="PRINTS" id="PR00385">
    <property type="entry name" value="P450"/>
</dbReference>
<keyword evidence="16" id="KW-1185">Reference proteome</keyword>
<feature type="binding site" description="axial binding residue" evidence="12">
    <location>
        <position position="473"/>
    </location>
    <ligand>
        <name>heme</name>
        <dbReference type="ChEBI" id="CHEBI:30413"/>
    </ligand>
    <ligandPart>
        <name>Fe</name>
        <dbReference type="ChEBI" id="CHEBI:18248"/>
    </ligandPart>
</feature>
<dbReference type="FunFam" id="1.10.630.10:FF:000026">
    <property type="entry name" value="Cytochrome P450 82C4"/>
    <property type="match status" value="1"/>
</dbReference>
<dbReference type="Proteomes" id="UP000289738">
    <property type="component" value="Chromosome B02"/>
</dbReference>
<keyword evidence="7 14" id="KW-1133">Transmembrane helix</keyword>
<dbReference type="GO" id="GO:0004497">
    <property type="term" value="F:monooxygenase activity"/>
    <property type="evidence" value="ECO:0007669"/>
    <property type="project" value="UniProtKB-KW"/>
</dbReference>
<evidence type="ECO:0000313" key="15">
    <source>
        <dbReference type="EMBL" id="RYR25748.1"/>
    </source>
</evidence>
<dbReference type="GO" id="GO:0005506">
    <property type="term" value="F:iron ion binding"/>
    <property type="evidence" value="ECO:0007669"/>
    <property type="project" value="InterPro"/>
</dbReference>
<comment type="caution">
    <text evidence="15">The sequence shown here is derived from an EMBL/GenBank/DDBJ whole genome shotgun (WGS) entry which is preliminary data.</text>
</comment>
<dbReference type="Gene3D" id="1.10.630.10">
    <property type="entry name" value="Cytochrome P450"/>
    <property type="match status" value="1"/>
</dbReference>
<comment type="cofactor">
    <cofactor evidence="1 12">
        <name>heme</name>
        <dbReference type="ChEBI" id="CHEBI:30413"/>
    </cofactor>
</comment>
<feature type="transmembrane region" description="Helical" evidence="14">
    <location>
        <begin position="12"/>
        <end position="33"/>
    </location>
</feature>
<evidence type="ECO:0000256" key="5">
    <source>
        <dbReference type="ARBA" id="ARBA00022692"/>
    </source>
</evidence>
<evidence type="ECO:0000256" key="7">
    <source>
        <dbReference type="ARBA" id="ARBA00022989"/>
    </source>
</evidence>
<dbReference type="InterPro" id="IPR017972">
    <property type="entry name" value="Cyt_P450_CS"/>
</dbReference>
<evidence type="ECO:0000256" key="1">
    <source>
        <dbReference type="ARBA" id="ARBA00001971"/>
    </source>
</evidence>
<keyword evidence="4 12" id="KW-0349">Heme</keyword>
<evidence type="ECO:0008006" key="17">
    <source>
        <dbReference type="Google" id="ProtNLM"/>
    </source>
</evidence>
<dbReference type="GO" id="GO:0016705">
    <property type="term" value="F:oxidoreductase activity, acting on paired donors, with incorporation or reduction of molecular oxygen"/>
    <property type="evidence" value="ECO:0007669"/>
    <property type="project" value="InterPro"/>
</dbReference>
<dbReference type="Gramene" id="arahy.Tifrunner.gnm2.ann2.Ah12g218100.1">
    <property type="protein sequence ID" value="arahy.Tifrunner.gnm2.ann2.Ah12g218100.1-CDS"/>
    <property type="gene ID" value="arahy.Tifrunner.gnm2.ann2.Ah12g218100"/>
</dbReference>